<dbReference type="SUPFAM" id="SSF161098">
    <property type="entry name" value="MetI-like"/>
    <property type="match status" value="1"/>
</dbReference>
<evidence type="ECO:0000256" key="2">
    <source>
        <dbReference type="ARBA" id="ARBA00022448"/>
    </source>
</evidence>
<dbReference type="PROSITE" id="PS50928">
    <property type="entry name" value="ABC_TM1"/>
    <property type="match status" value="1"/>
</dbReference>
<feature type="transmembrane region" description="Helical" evidence="7">
    <location>
        <begin position="275"/>
        <end position="296"/>
    </location>
</feature>
<dbReference type="InterPro" id="IPR000515">
    <property type="entry name" value="MetI-like"/>
</dbReference>
<feature type="transmembrane region" description="Helical" evidence="7">
    <location>
        <begin position="88"/>
        <end position="109"/>
    </location>
</feature>
<feature type="transmembrane region" description="Helical" evidence="7">
    <location>
        <begin position="121"/>
        <end position="141"/>
    </location>
</feature>
<accession>A0ABY1LVR4</accession>
<keyword evidence="4 7" id="KW-0812">Transmembrane</keyword>
<evidence type="ECO:0000313" key="10">
    <source>
        <dbReference type="Proteomes" id="UP000192939"/>
    </source>
</evidence>
<keyword evidence="6 7" id="KW-0472">Membrane</keyword>
<dbReference type="PANTHER" id="PTHR30193:SF37">
    <property type="entry name" value="INNER MEMBRANE ABC TRANSPORTER PERMEASE PROTEIN YCJO"/>
    <property type="match status" value="1"/>
</dbReference>
<evidence type="ECO:0000256" key="3">
    <source>
        <dbReference type="ARBA" id="ARBA00022475"/>
    </source>
</evidence>
<feature type="transmembrane region" description="Helical" evidence="7">
    <location>
        <begin position="213"/>
        <end position="235"/>
    </location>
</feature>
<evidence type="ECO:0000313" key="9">
    <source>
        <dbReference type="EMBL" id="SMF14824.1"/>
    </source>
</evidence>
<evidence type="ECO:0000256" key="5">
    <source>
        <dbReference type="ARBA" id="ARBA00022989"/>
    </source>
</evidence>
<evidence type="ECO:0000259" key="8">
    <source>
        <dbReference type="PROSITE" id="PS50928"/>
    </source>
</evidence>
<keyword evidence="10" id="KW-1185">Reference proteome</keyword>
<dbReference type="InterPro" id="IPR035906">
    <property type="entry name" value="MetI-like_sf"/>
</dbReference>
<comment type="caution">
    <text evidence="9">The sequence shown here is derived from an EMBL/GenBank/DDBJ whole genome shotgun (WGS) entry which is preliminary data.</text>
</comment>
<comment type="similarity">
    <text evidence="7">Belongs to the binding-protein-dependent transport system permease family.</text>
</comment>
<dbReference type="Gene3D" id="1.10.3720.10">
    <property type="entry name" value="MetI-like"/>
    <property type="match status" value="1"/>
</dbReference>
<proteinExistence type="inferred from homology"/>
<comment type="subcellular location">
    <subcellularLocation>
        <location evidence="1 7">Cell membrane</location>
        <topology evidence="1 7">Multi-pass membrane protein</topology>
    </subcellularLocation>
</comment>
<dbReference type="Proteomes" id="UP000192939">
    <property type="component" value="Unassembled WGS sequence"/>
</dbReference>
<gene>
    <name evidence="9" type="ORF">SAMN02744124_01541</name>
</gene>
<dbReference type="EMBL" id="FXAE01000011">
    <property type="protein sequence ID" value="SMF14824.1"/>
    <property type="molecule type" value="Genomic_DNA"/>
</dbReference>
<feature type="domain" description="ABC transmembrane type-1" evidence="8">
    <location>
        <begin position="84"/>
        <end position="293"/>
    </location>
</feature>
<keyword evidence="3" id="KW-1003">Cell membrane</keyword>
<dbReference type="Pfam" id="PF00528">
    <property type="entry name" value="BPD_transp_1"/>
    <property type="match status" value="1"/>
</dbReference>
<dbReference type="PANTHER" id="PTHR30193">
    <property type="entry name" value="ABC TRANSPORTER PERMEASE PROTEIN"/>
    <property type="match status" value="1"/>
</dbReference>
<sequence>MRKWGFWRAHISQALSGFARWGRSDAATAGLFLAPSVAGFALFYLIPFGMSLFYSFQSGTSGGSFVGLANYRDLLDSASFRKAAVNTLYFSALGVPLLLGLSLGVALLLNRHVYLRKWLRTAYVLPLVVPVASVILIWQMVFDWNGALNYLLGHFGIQRVDWMKTDAARYVVLMVYLWKNLGYNVILFLAGLQQIPRDYYETAQVEGAGPVRQFFGITLVYLTTTTFFVVIMSIINSFKVFRETYLLAGDYPHDSIYMLQHYMNNMFATMDIQKLTAAAVLMVCAILAIVLGLFGLERRYRQFME</sequence>
<dbReference type="CDD" id="cd06261">
    <property type="entry name" value="TM_PBP2"/>
    <property type="match status" value="1"/>
</dbReference>
<evidence type="ECO:0000256" key="6">
    <source>
        <dbReference type="ARBA" id="ARBA00023136"/>
    </source>
</evidence>
<evidence type="ECO:0000256" key="1">
    <source>
        <dbReference type="ARBA" id="ARBA00004651"/>
    </source>
</evidence>
<evidence type="ECO:0000256" key="4">
    <source>
        <dbReference type="ARBA" id="ARBA00022692"/>
    </source>
</evidence>
<name>A0ABY1LVR4_9BACL</name>
<dbReference type="RefSeq" id="WP_085278721.1">
    <property type="nucleotide sequence ID" value="NZ_FXAE01000011.1"/>
</dbReference>
<reference evidence="9 10" key="1">
    <citation type="submission" date="2017-04" db="EMBL/GenBank/DDBJ databases">
        <authorList>
            <person name="Varghese N."/>
            <person name="Submissions S."/>
        </authorList>
    </citation>
    <scope>NUCLEOTIDE SEQUENCE [LARGE SCALE GENOMIC DNA]</scope>
    <source>
        <strain evidence="9 10">J12</strain>
    </source>
</reference>
<keyword evidence="2 7" id="KW-0813">Transport</keyword>
<evidence type="ECO:0000256" key="7">
    <source>
        <dbReference type="RuleBase" id="RU363032"/>
    </source>
</evidence>
<keyword evidence="5 7" id="KW-1133">Transmembrane helix</keyword>
<feature type="transmembrane region" description="Helical" evidence="7">
    <location>
        <begin position="170"/>
        <end position="192"/>
    </location>
</feature>
<organism evidence="9 10">
    <name type="scientific">Paenibacillus barengoltzii J12</name>
    <dbReference type="NCBI Taxonomy" id="935846"/>
    <lineage>
        <taxon>Bacteria</taxon>
        <taxon>Bacillati</taxon>
        <taxon>Bacillota</taxon>
        <taxon>Bacilli</taxon>
        <taxon>Bacillales</taxon>
        <taxon>Paenibacillaceae</taxon>
        <taxon>Paenibacillus</taxon>
    </lineage>
</organism>
<protein>
    <submittedName>
        <fullName evidence="9">Carbohydrate ABC transporter membrane protein 1, CUT1 family (TC 3.A.1.1.-)</fullName>
    </submittedName>
</protein>
<feature type="transmembrane region" description="Helical" evidence="7">
    <location>
        <begin position="26"/>
        <end position="46"/>
    </location>
</feature>
<dbReference type="InterPro" id="IPR051393">
    <property type="entry name" value="ABC_transporter_permease"/>
</dbReference>